<dbReference type="AlphaFoldDB" id="A0A2T7UHT5"/>
<name>A0A2T7UHT5_9BURK</name>
<keyword evidence="3" id="KW-1185">Reference proteome</keyword>
<feature type="signal peptide" evidence="1">
    <location>
        <begin position="1"/>
        <end position="21"/>
    </location>
</feature>
<organism evidence="2 3">
    <name type="scientific">Limnohabitans planktonicus II-D5</name>
    <dbReference type="NCBI Taxonomy" id="1293045"/>
    <lineage>
        <taxon>Bacteria</taxon>
        <taxon>Pseudomonadati</taxon>
        <taxon>Pseudomonadota</taxon>
        <taxon>Betaproteobacteria</taxon>
        <taxon>Burkholderiales</taxon>
        <taxon>Comamonadaceae</taxon>
        <taxon>Limnohabitans</taxon>
    </lineage>
</organism>
<comment type="caution">
    <text evidence="2">The sequence shown here is derived from an EMBL/GenBank/DDBJ whole genome shotgun (WGS) entry which is preliminary data.</text>
</comment>
<reference evidence="2" key="1">
    <citation type="submission" date="2017-04" db="EMBL/GenBank/DDBJ databases">
        <title>Unexpected and diverse lifestyles within the genus Limnohabitans.</title>
        <authorList>
            <person name="Kasalicky V."/>
            <person name="Mehrshad M."/>
            <person name="Andrei S.-A."/>
            <person name="Salcher M."/>
            <person name="Kratochvilova H."/>
            <person name="Simek K."/>
            <person name="Ghai R."/>
        </authorList>
    </citation>
    <scope>NUCLEOTIDE SEQUENCE [LARGE SCALE GENOMIC DNA]</scope>
    <source>
        <strain evidence="2">II-D5</strain>
    </source>
</reference>
<sequence>MNIARLHFNSQRLITGSTLLAAVLLAGCASTGDKPSGMPVLYPNAAYKSMGESAAKQHLSQCMASAQSNGLNPYEDHHALASGAKSGAAIAGVTGAVSGLVFGRGNLNDAVKYGAQSAVVGAVAGGTRGALSPQRPNTIYRQFVQRCASEKGLDIIGWS</sequence>
<accession>A0A2T7UHT5</accession>
<keyword evidence="1" id="KW-0732">Signal</keyword>
<evidence type="ECO:0000256" key="1">
    <source>
        <dbReference type="SAM" id="SignalP"/>
    </source>
</evidence>
<gene>
    <name evidence="2" type="ORF">H663_002055</name>
</gene>
<dbReference type="PROSITE" id="PS51257">
    <property type="entry name" value="PROKAR_LIPOPROTEIN"/>
    <property type="match status" value="1"/>
</dbReference>
<evidence type="ECO:0000313" key="3">
    <source>
        <dbReference type="Proteomes" id="UP000037507"/>
    </source>
</evidence>
<protein>
    <submittedName>
        <fullName evidence="2">Glycine zipper family protein</fullName>
    </submittedName>
</protein>
<dbReference type="Proteomes" id="UP000037507">
    <property type="component" value="Unassembled WGS sequence"/>
</dbReference>
<evidence type="ECO:0000313" key="2">
    <source>
        <dbReference type="EMBL" id="PVE44256.1"/>
    </source>
</evidence>
<dbReference type="STRING" id="1293045.H663_18415"/>
<dbReference type="RefSeq" id="WP_053176120.1">
    <property type="nucleotide sequence ID" value="NZ_LFYT02000002.1"/>
</dbReference>
<dbReference type="EMBL" id="LFYT02000002">
    <property type="protein sequence ID" value="PVE44256.1"/>
    <property type="molecule type" value="Genomic_DNA"/>
</dbReference>
<dbReference type="OrthoDB" id="9796758at2"/>
<proteinExistence type="predicted"/>
<feature type="chain" id="PRO_5015632021" evidence="1">
    <location>
        <begin position="22"/>
        <end position="159"/>
    </location>
</feature>